<reference evidence="3" key="1">
    <citation type="journal article" date="2017" name="Nat. Commun.">
        <title>The asparagus genome sheds light on the origin and evolution of a young Y chromosome.</title>
        <authorList>
            <person name="Harkess A."/>
            <person name="Zhou J."/>
            <person name="Xu C."/>
            <person name="Bowers J.E."/>
            <person name="Van der Hulst R."/>
            <person name="Ayyampalayam S."/>
            <person name="Mercati F."/>
            <person name="Riccardi P."/>
            <person name="McKain M.R."/>
            <person name="Kakrana A."/>
            <person name="Tang H."/>
            <person name="Ray J."/>
            <person name="Groenendijk J."/>
            <person name="Arikit S."/>
            <person name="Mathioni S.M."/>
            <person name="Nakano M."/>
            <person name="Shan H."/>
            <person name="Telgmann-Rauber A."/>
            <person name="Kanno A."/>
            <person name="Yue Z."/>
            <person name="Chen H."/>
            <person name="Li W."/>
            <person name="Chen Y."/>
            <person name="Xu X."/>
            <person name="Zhang Y."/>
            <person name="Luo S."/>
            <person name="Chen H."/>
            <person name="Gao J."/>
            <person name="Mao Z."/>
            <person name="Pires J.C."/>
            <person name="Luo M."/>
            <person name="Kudrna D."/>
            <person name="Wing R.A."/>
            <person name="Meyers B.C."/>
            <person name="Yi K."/>
            <person name="Kong H."/>
            <person name="Lavrijsen P."/>
            <person name="Sunseri F."/>
            <person name="Falavigna A."/>
            <person name="Ye Y."/>
            <person name="Leebens-Mack J.H."/>
            <person name="Chen G."/>
        </authorList>
    </citation>
    <scope>NUCLEOTIDE SEQUENCE [LARGE SCALE GENOMIC DNA]</scope>
    <source>
        <strain evidence="3">cv. DH0086</strain>
    </source>
</reference>
<dbReference type="AlphaFoldDB" id="A0A5P1EI04"/>
<sequence length="159" mass="17544">MSGNPPELRILLVLRLHAYPGANGLIADLLLSNRKSEPPNVDVGLHDGERSVQRILRVPARQRAADGRRSDFVLQRVRGAERVHYIQRRVVPDVCEELGGVDAAEERRRAVSFGVFGLLVGCCGLFTVCLPETRGRGMSDTMEEEEDKMHAVSANVDSV</sequence>
<organism evidence="2 3">
    <name type="scientific">Asparagus officinalis</name>
    <name type="common">Garden asparagus</name>
    <dbReference type="NCBI Taxonomy" id="4686"/>
    <lineage>
        <taxon>Eukaryota</taxon>
        <taxon>Viridiplantae</taxon>
        <taxon>Streptophyta</taxon>
        <taxon>Embryophyta</taxon>
        <taxon>Tracheophyta</taxon>
        <taxon>Spermatophyta</taxon>
        <taxon>Magnoliopsida</taxon>
        <taxon>Liliopsida</taxon>
        <taxon>Asparagales</taxon>
        <taxon>Asparagaceae</taxon>
        <taxon>Asparagoideae</taxon>
        <taxon>Asparagus</taxon>
    </lineage>
</organism>
<evidence type="ECO:0000313" key="3">
    <source>
        <dbReference type="Proteomes" id="UP000243459"/>
    </source>
</evidence>
<dbReference type="Proteomes" id="UP000243459">
    <property type="component" value="Chromosome 7"/>
</dbReference>
<feature type="region of interest" description="Disordered" evidence="1">
    <location>
        <begin position="139"/>
        <end position="159"/>
    </location>
</feature>
<gene>
    <name evidence="2" type="ORF">A4U43_C07F38400</name>
</gene>
<accession>A0A5P1EI04</accession>
<evidence type="ECO:0000313" key="2">
    <source>
        <dbReference type="EMBL" id="ONK65565.1"/>
    </source>
</evidence>
<name>A0A5P1EI04_ASPOF</name>
<protein>
    <submittedName>
        <fullName evidence="2">Uncharacterized protein</fullName>
    </submittedName>
</protein>
<dbReference type="Gramene" id="ONK65565">
    <property type="protein sequence ID" value="ONK65565"/>
    <property type="gene ID" value="A4U43_C07F38400"/>
</dbReference>
<keyword evidence="3" id="KW-1185">Reference proteome</keyword>
<evidence type="ECO:0000256" key="1">
    <source>
        <dbReference type="SAM" id="MobiDB-lite"/>
    </source>
</evidence>
<proteinExistence type="predicted"/>
<dbReference type="EMBL" id="CM007387">
    <property type="protein sequence ID" value="ONK65565.1"/>
    <property type="molecule type" value="Genomic_DNA"/>
</dbReference>